<dbReference type="EMBL" id="AP025564">
    <property type="protein sequence ID" value="BDE97048.1"/>
    <property type="molecule type" value="Genomic_DNA"/>
</dbReference>
<dbReference type="Gene3D" id="3.90.45.10">
    <property type="entry name" value="Peptide deformylase"/>
    <property type="match status" value="1"/>
</dbReference>
<dbReference type="RefSeq" id="WP_244386178.1">
    <property type="nucleotide sequence ID" value="NZ_AP025564.1"/>
</dbReference>
<dbReference type="InterPro" id="IPR023635">
    <property type="entry name" value="Peptide_deformylase"/>
</dbReference>
<dbReference type="Pfam" id="PF01327">
    <property type="entry name" value="Pep_deformylase"/>
    <property type="match status" value="1"/>
</dbReference>
<keyword evidence="3" id="KW-1185">Reference proteome</keyword>
<evidence type="ECO:0000313" key="3">
    <source>
        <dbReference type="Proteomes" id="UP001320544"/>
    </source>
</evidence>
<gene>
    <name evidence="2" type="primary">fms_2</name>
    <name evidence="2" type="ORF">CE91St30_23810</name>
</gene>
<name>A0ABM7WL04_9ACTN</name>
<sequence>MIKPIMTNEIFLARPSEPATTADAQTAQDLLDTLAAHAHECVGMAANMIGVPKRIIVFDDEGTHRIMYNPEIVSSAGAYDAEEGCLSLIGRRPSTRYRTIKVCYEDADFHERTKTYTGWTAQIIQHEIDHTNGIVI</sequence>
<dbReference type="PANTHER" id="PTHR10458:SF22">
    <property type="entry name" value="PEPTIDE DEFORMYLASE"/>
    <property type="match status" value="1"/>
</dbReference>
<protein>
    <submittedName>
        <fullName evidence="2">Peptide deformylase</fullName>
    </submittedName>
</protein>
<organism evidence="2 3">
    <name type="scientific">Raoultibacter timonensis</name>
    <dbReference type="NCBI Taxonomy" id="1907662"/>
    <lineage>
        <taxon>Bacteria</taxon>
        <taxon>Bacillati</taxon>
        <taxon>Actinomycetota</taxon>
        <taxon>Coriobacteriia</taxon>
        <taxon>Eggerthellales</taxon>
        <taxon>Eggerthellaceae</taxon>
        <taxon>Raoultibacter</taxon>
    </lineage>
</organism>
<evidence type="ECO:0000313" key="2">
    <source>
        <dbReference type="EMBL" id="BDE97048.1"/>
    </source>
</evidence>
<dbReference type="CDD" id="cd00487">
    <property type="entry name" value="Pep_deformylase"/>
    <property type="match status" value="1"/>
</dbReference>
<dbReference type="SUPFAM" id="SSF56420">
    <property type="entry name" value="Peptide deformylase"/>
    <property type="match status" value="1"/>
</dbReference>
<dbReference type="PIRSF" id="PIRSF004749">
    <property type="entry name" value="Pep_def"/>
    <property type="match status" value="1"/>
</dbReference>
<reference evidence="2 3" key="1">
    <citation type="submission" date="2022-01" db="EMBL/GenBank/DDBJ databases">
        <title>Novel bile acid biosynthetic pathways are enriched in the microbiome of centenarians.</title>
        <authorList>
            <person name="Sato Y."/>
            <person name="Atarashi K."/>
            <person name="Plichta R.D."/>
            <person name="Arai Y."/>
            <person name="Sasajima S."/>
            <person name="Kearney M.S."/>
            <person name="Suda W."/>
            <person name="Takeshita K."/>
            <person name="Sasaki T."/>
            <person name="Okamoto S."/>
            <person name="Skelly N.A."/>
            <person name="Okamura Y."/>
            <person name="Vlamakis H."/>
            <person name="Li Y."/>
            <person name="Tanoue T."/>
            <person name="Takei H."/>
            <person name="Nittono H."/>
            <person name="Narushima S."/>
            <person name="Irie J."/>
            <person name="Itoh H."/>
            <person name="Moriya K."/>
            <person name="Sugiura Y."/>
            <person name="Suematsu M."/>
            <person name="Moritoki N."/>
            <person name="Shibata S."/>
            <person name="Littman R.D."/>
            <person name="Fischbach A.M."/>
            <person name="Uwamino Y."/>
            <person name="Inoue T."/>
            <person name="Honda A."/>
            <person name="Hattori M."/>
            <person name="Murai T."/>
            <person name="Xavier J.R."/>
            <person name="Hirose N."/>
            <person name="Honda K."/>
        </authorList>
    </citation>
    <scope>NUCLEOTIDE SEQUENCE [LARGE SCALE GENOMIC DNA]</scope>
    <source>
        <strain evidence="2 3">CE91-St30</strain>
    </source>
</reference>
<dbReference type="NCBIfam" id="NF006670">
    <property type="entry name" value="PRK09218.1"/>
    <property type="match status" value="1"/>
</dbReference>
<dbReference type="PANTHER" id="PTHR10458">
    <property type="entry name" value="PEPTIDE DEFORMYLASE"/>
    <property type="match status" value="1"/>
</dbReference>
<comment type="similarity">
    <text evidence="1">Belongs to the polypeptide deformylase family.</text>
</comment>
<evidence type="ECO:0000256" key="1">
    <source>
        <dbReference type="ARBA" id="ARBA00010759"/>
    </source>
</evidence>
<dbReference type="Proteomes" id="UP001320544">
    <property type="component" value="Chromosome"/>
</dbReference>
<accession>A0ABM7WL04</accession>
<proteinExistence type="inferred from homology"/>
<dbReference type="InterPro" id="IPR036821">
    <property type="entry name" value="Peptide_deformylase_sf"/>
</dbReference>
<dbReference type="PRINTS" id="PR01576">
    <property type="entry name" value="PDEFORMYLASE"/>
</dbReference>